<evidence type="ECO:0000313" key="3">
    <source>
        <dbReference type="Proteomes" id="UP000245396"/>
    </source>
</evidence>
<dbReference type="Proteomes" id="UP000245396">
    <property type="component" value="Unassembled WGS sequence"/>
</dbReference>
<feature type="domain" description="D-glucuronyl C5-epimerase C-terminal" evidence="1">
    <location>
        <begin position="55"/>
        <end position="178"/>
    </location>
</feature>
<protein>
    <submittedName>
        <fullName evidence="2">D-glucuronyl C5-epimerase-like protein</fullName>
    </submittedName>
</protein>
<gene>
    <name evidence="2" type="ORF">C7441_110210</name>
</gene>
<proteinExistence type="predicted"/>
<evidence type="ECO:0000313" key="2">
    <source>
        <dbReference type="EMBL" id="PWJ81673.1"/>
    </source>
</evidence>
<dbReference type="EMBL" id="QGGG01000010">
    <property type="protein sequence ID" value="PWJ81673.1"/>
    <property type="molecule type" value="Genomic_DNA"/>
</dbReference>
<comment type="caution">
    <text evidence="2">The sequence shown here is derived from an EMBL/GenBank/DDBJ whole genome shotgun (WGS) entry which is preliminary data.</text>
</comment>
<organism evidence="2 3">
    <name type="scientific">Pseudaminobacter salicylatoxidans</name>
    <dbReference type="NCBI Taxonomy" id="93369"/>
    <lineage>
        <taxon>Bacteria</taxon>
        <taxon>Pseudomonadati</taxon>
        <taxon>Pseudomonadota</taxon>
        <taxon>Alphaproteobacteria</taxon>
        <taxon>Hyphomicrobiales</taxon>
        <taxon>Phyllobacteriaceae</taxon>
        <taxon>Pseudaminobacter</taxon>
    </lineage>
</organism>
<dbReference type="AlphaFoldDB" id="A0A316C0Y1"/>
<sequence length="409" mass="47058">MLRDYLWMYKKNKSQEALLAAERIGRAAIERMENFKGGRVFWYEENELAPTRGKHYSGLTQARYLMPLYELGVATGNDDFKVVAQAVFESLRLPVNSGGVMRQFGGGFVIEEFPHELPVFILNGWTTALIQIDAYARASGFAEASEFLEGSISALEQLLPFYDIPRLANSRYQLAGFVDQRIVASKRIEIRIKSGAVLGGDKQYWFAQKGEMKSPNWESYISGTDESRSVEIRTVISRATWPSEWKMELEISTPVATKIYHELGYADYCPLSANMARTRINKWKRVRTLHLSHGVNNVSIPISWNDIPLLGYPTNFKKKVGGINRNVYHWMHVTNLESLSKRYPNLLPWAEKWRGYTERWSSMDVYRKAGVSFTQHCALNNNGHNIVPVTDSPKEPFWRRILKRHSFTR</sequence>
<accession>A0A316C0Y1</accession>
<name>A0A316C0Y1_PSESE</name>
<keyword evidence="3" id="KW-1185">Reference proteome</keyword>
<evidence type="ECO:0000259" key="1">
    <source>
        <dbReference type="Pfam" id="PF06662"/>
    </source>
</evidence>
<dbReference type="Pfam" id="PF06662">
    <property type="entry name" value="C5-epim_C"/>
    <property type="match status" value="1"/>
</dbReference>
<reference evidence="2 3" key="1">
    <citation type="submission" date="2018-05" db="EMBL/GenBank/DDBJ databases">
        <title>Genomic Encyclopedia of Type Strains, Phase IV (KMG-IV): sequencing the most valuable type-strain genomes for metagenomic binning, comparative biology and taxonomic classification.</title>
        <authorList>
            <person name="Goeker M."/>
        </authorList>
    </citation>
    <scope>NUCLEOTIDE SEQUENCE [LARGE SCALE GENOMIC DNA]</scope>
    <source>
        <strain evidence="2 3">DSM 6986</strain>
    </source>
</reference>
<dbReference type="InterPro" id="IPR010598">
    <property type="entry name" value="C5-epim_C"/>
</dbReference>